<gene>
    <name evidence="9" type="ORF">G7057_08135</name>
</gene>
<feature type="transmembrane region" description="Helical" evidence="8">
    <location>
        <begin position="55"/>
        <end position="74"/>
    </location>
</feature>
<evidence type="ECO:0000256" key="4">
    <source>
        <dbReference type="ARBA" id="ARBA00022597"/>
    </source>
</evidence>
<dbReference type="AlphaFoldDB" id="A0A6G7KAX8"/>
<evidence type="ECO:0000256" key="2">
    <source>
        <dbReference type="ARBA" id="ARBA00006117"/>
    </source>
</evidence>
<feature type="transmembrane region" description="Helical" evidence="8">
    <location>
        <begin position="265"/>
        <end position="281"/>
    </location>
</feature>
<evidence type="ECO:0000256" key="5">
    <source>
        <dbReference type="ARBA" id="ARBA00022692"/>
    </source>
</evidence>
<dbReference type="PANTHER" id="PTHR16119:SF17">
    <property type="entry name" value="TRANSMEMBRANE PROTEIN 144"/>
    <property type="match status" value="1"/>
</dbReference>
<feature type="transmembrane region" description="Helical" evidence="8">
    <location>
        <begin position="171"/>
        <end position="193"/>
    </location>
</feature>
<evidence type="ECO:0000256" key="1">
    <source>
        <dbReference type="ARBA" id="ARBA00004651"/>
    </source>
</evidence>
<dbReference type="InterPro" id="IPR010651">
    <property type="entry name" value="Sugar_transport"/>
</dbReference>
<keyword evidence="5 8" id="KW-0812">Transmembrane</keyword>
<keyword evidence="10" id="KW-1185">Reference proteome</keyword>
<reference evidence="9 10" key="1">
    <citation type="journal article" date="2017" name="Int. J. Syst. Evol. Microbiol.">
        <title>Jeotgalibaca porci sp. nov. and Jeotgalibaca arthritidis sp. nov., isolated from pigs, and emended description of the genus Jeotgalibaca.</title>
        <authorList>
            <person name="Zamora L."/>
            <person name="Perez-Sancho M."/>
            <person name="Dominguez L."/>
            <person name="Fernandez-Garayzabal J.F."/>
            <person name="Vela A.I."/>
        </authorList>
    </citation>
    <scope>NUCLEOTIDE SEQUENCE [LARGE SCALE GENOMIC DNA]</scope>
    <source>
        <strain evidence="9 10">CECT 9157</strain>
    </source>
</reference>
<evidence type="ECO:0000256" key="8">
    <source>
        <dbReference type="SAM" id="Phobius"/>
    </source>
</evidence>
<keyword evidence="3" id="KW-0813">Transport</keyword>
<dbReference type="RefSeq" id="WP_166162661.1">
    <property type="nucleotide sequence ID" value="NZ_CP049740.1"/>
</dbReference>
<evidence type="ECO:0000256" key="6">
    <source>
        <dbReference type="ARBA" id="ARBA00022989"/>
    </source>
</evidence>
<keyword evidence="4" id="KW-0762">Sugar transport</keyword>
<feature type="transmembrane region" description="Helical" evidence="8">
    <location>
        <begin position="30"/>
        <end position="48"/>
    </location>
</feature>
<comment type="subcellular location">
    <subcellularLocation>
        <location evidence="1">Cell membrane</location>
        <topology evidence="1">Multi-pass membrane protein</topology>
    </subcellularLocation>
</comment>
<dbReference type="GO" id="GO:0005886">
    <property type="term" value="C:plasma membrane"/>
    <property type="evidence" value="ECO:0007669"/>
    <property type="project" value="UniProtKB-SubCell"/>
</dbReference>
<feature type="transmembrane region" description="Helical" evidence="8">
    <location>
        <begin position="145"/>
        <end position="165"/>
    </location>
</feature>
<feature type="transmembrane region" description="Helical" evidence="8">
    <location>
        <begin position="205"/>
        <end position="226"/>
    </location>
</feature>
<dbReference type="GO" id="GO:0015144">
    <property type="term" value="F:carbohydrate transmembrane transporter activity"/>
    <property type="evidence" value="ECO:0007669"/>
    <property type="project" value="InterPro"/>
</dbReference>
<evidence type="ECO:0000256" key="3">
    <source>
        <dbReference type="ARBA" id="ARBA00022448"/>
    </source>
</evidence>
<name>A0A6G7KAX8_9LACT</name>
<feature type="transmembrane region" description="Helical" evidence="8">
    <location>
        <begin position="232"/>
        <end position="253"/>
    </location>
</feature>
<accession>A0A6G7KAX8</accession>
<keyword evidence="6 8" id="KW-1133">Transmembrane helix</keyword>
<dbReference type="SUPFAM" id="SSF103481">
    <property type="entry name" value="Multidrug resistance efflux transporter EmrE"/>
    <property type="match status" value="2"/>
</dbReference>
<dbReference type="CDD" id="cd23110">
    <property type="entry name" value="GRP"/>
    <property type="match status" value="1"/>
</dbReference>
<dbReference type="Pfam" id="PF06800">
    <property type="entry name" value="Sugar_transport"/>
    <property type="match status" value="1"/>
</dbReference>
<evidence type="ECO:0000313" key="10">
    <source>
        <dbReference type="Proteomes" id="UP000501451"/>
    </source>
</evidence>
<protein>
    <submittedName>
        <fullName evidence="9">EamA family transporter</fullName>
    </submittedName>
</protein>
<comment type="similarity">
    <text evidence="2">Belongs to the GRP transporter (TC 2.A.7.5) family.</text>
</comment>
<feature type="transmembrane region" description="Helical" evidence="8">
    <location>
        <begin position="116"/>
        <end position="133"/>
    </location>
</feature>
<sequence>MTILIALIPMIGWGLMPVVARKNQSNTYETMLGTTFIVLFMTTLLFLWNGYSYSFSVFSLCMLSGVFWGFGQLFQFEALNYMAVSEAMPISNGSQLLFTTITSGLLLNEWLTVTQAIQSLLCLAIIVGGIYQINKGNMEKKTDSVIKATLMILVSSLSLTLYVSITNYFEISGSLVFFPQALGMTVTSAVIAFSQKKATIRAPYVVKNWLTGILWLMANISIFYSIQLIGLGLAYSISQLAVIVSVVGGIFILGEKKDGAEARNLKIGSMLMIIGIIALGLNK</sequence>
<dbReference type="KEGG" id="jar:G7057_08135"/>
<dbReference type="Proteomes" id="UP000501451">
    <property type="component" value="Chromosome"/>
</dbReference>
<proteinExistence type="inferred from homology"/>
<evidence type="ECO:0000256" key="7">
    <source>
        <dbReference type="ARBA" id="ARBA00023136"/>
    </source>
</evidence>
<evidence type="ECO:0000313" key="9">
    <source>
        <dbReference type="EMBL" id="QII82405.1"/>
    </source>
</evidence>
<dbReference type="EMBL" id="CP049740">
    <property type="protein sequence ID" value="QII82405.1"/>
    <property type="molecule type" value="Genomic_DNA"/>
</dbReference>
<organism evidence="9 10">
    <name type="scientific">Jeotgalibaca arthritidis</name>
    <dbReference type="NCBI Taxonomy" id="1868794"/>
    <lineage>
        <taxon>Bacteria</taxon>
        <taxon>Bacillati</taxon>
        <taxon>Bacillota</taxon>
        <taxon>Bacilli</taxon>
        <taxon>Lactobacillales</taxon>
        <taxon>Carnobacteriaceae</taxon>
        <taxon>Jeotgalibaca</taxon>
    </lineage>
</organism>
<dbReference type="PANTHER" id="PTHR16119">
    <property type="entry name" value="TRANSMEMBRANE PROTEIN 144"/>
    <property type="match status" value="1"/>
</dbReference>
<keyword evidence="7 8" id="KW-0472">Membrane</keyword>
<dbReference type="InterPro" id="IPR037185">
    <property type="entry name" value="EmrE-like"/>
</dbReference>